<protein>
    <recommendedName>
        <fullName evidence="2">Methyltransferase FkbM domain-containing protein</fullName>
    </recommendedName>
</protein>
<dbReference type="PANTHER" id="PTHR34203">
    <property type="entry name" value="METHYLTRANSFERASE, FKBM FAMILY PROTEIN"/>
    <property type="match status" value="1"/>
</dbReference>
<dbReference type="EMBL" id="BLXT01003724">
    <property type="protein sequence ID" value="GFO03204.1"/>
    <property type="molecule type" value="Genomic_DNA"/>
</dbReference>
<dbReference type="InterPro" id="IPR029063">
    <property type="entry name" value="SAM-dependent_MTases_sf"/>
</dbReference>
<dbReference type="PANTHER" id="PTHR34203:SF15">
    <property type="entry name" value="SLL1173 PROTEIN"/>
    <property type="match status" value="1"/>
</dbReference>
<sequence>MRPRTSLLAFFALIRGFVQRHIRVIATICILLIFTIHLPKPTWLCCSRVDDKTSNLDLSFPKLPRKLRFGEITPIPIWADRRGISELPNNVFQMFPLYAESTQHEKFNEINQTPKRAFTKPKVQLFTLRNFDFRNFNRFWENYLTVTEVKQTNQFWQQEKKQNETQKSSYNPGAVLRRLRMGQELPECITLRFLRPLQPPTKICVHSPKEDNFISKYLRDVGQWEPDLLDQMQTFFEHHPTAQLVDLGCNIGVYSLLAARLGRPVLAVDALPANLALLELSLLTNDEAALDPVMQDDVEDLLQSIADARIAAARGKSRRRRHQIKSGSAWETWARSRRFFGELVTTVHNAVYSKRTRMFVDITDDRNLGGMKVKELHTNQGLKSASLKQGELLGGRAVTQGQAITIKNTDEINSVGLGPISQQLLQQERLRDGSIKLGEKEDASPRVVVDAICLDDLVPYVKKNLSVFLKMDIEGAEDQVLQCANDFFSSLDVRVVQMEILFQRYSGHLGNMNSFFERHNLWPSEDVSGKRMLGPDTYMWPANMYWIKVR</sequence>
<dbReference type="AlphaFoldDB" id="A0AAV4A9R6"/>
<keyword evidence="1" id="KW-1133">Transmembrane helix</keyword>
<evidence type="ECO:0000259" key="2">
    <source>
        <dbReference type="Pfam" id="PF05050"/>
    </source>
</evidence>
<reference evidence="3 4" key="1">
    <citation type="journal article" date="2021" name="Elife">
        <title>Chloroplast acquisition without the gene transfer in kleptoplastic sea slugs, Plakobranchus ocellatus.</title>
        <authorList>
            <person name="Maeda T."/>
            <person name="Takahashi S."/>
            <person name="Yoshida T."/>
            <person name="Shimamura S."/>
            <person name="Takaki Y."/>
            <person name="Nagai Y."/>
            <person name="Toyoda A."/>
            <person name="Suzuki Y."/>
            <person name="Arimoto A."/>
            <person name="Ishii H."/>
            <person name="Satoh N."/>
            <person name="Nishiyama T."/>
            <person name="Hasebe M."/>
            <person name="Maruyama T."/>
            <person name="Minagawa J."/>
            <person name="Obokata J."/>
            <person name="Shigenobu S."/>
        </authorList>
    </citation>
    <scope>NUCLEOTIDE SEQUENCE [LARGE SCALE GENOMIC DNA]</scope>
</reference>
<dbReference type="InterPro" id="IPR006342">
    <property type="entry name" value="FkbM_mtfrase"/>
</dbReference>
<feature type="domain" description="Methyltransferase FkbM" evidence="2">
    <location>
        <begin position="441"/>
        <end position="518"/>
    </location>
</feature>
<organism evidence="3 4">
    <name type="scientific">Plakobranchus ocellatus</name>
    <dbReference type="NCBI Taxonomy" id="259542"/>
    <lineage>
        <taxon>Eukaryota</taxon>
        <taxon>Metazoa</taxon>
        <taxon>Spiralia</taxon>
        <taxon>Lophotrochozoa</taxon>
        <taxon>Mollusca</taxon>
        <taxon>Gastropoda</taxon>
        <taxon>Heterobranchia</taxon>
        <taxon>Euthyneura</taxon>
        <taxon>Panpulmonata</taxon>
        <taxon>Sacoglossa</taxon>
        <taxon>Placobranchoidea</taxon>
        <taxon>Plakobranchidae</taxon>
        <taxon>Plakobranchus</taxon>
    </lineage>
</organism>
<dbReference type="Proteomes" id="UP000735302">
    <property type="component" value="Unassembled WGS sequence"/>
</dbReference>
<gene>
    <name evidence="3" type="ORF">PoB_002970900</name>
</gene>
<keyword evidence="1" id="KW-0472">Membrane</keyword>
<dbReference type="Pfam" id="PF05050">
    <property type="entry name" value="Methyltransf_21"/>
    <property type="match status" value="1"/>
</dbReference>
<dbReference type="SUPFAM" id="SSF53335">
    <property type="entry name" value="S-adenosyl-L-methionine-dependent methyltransferases"/>
    <property type="match status" value="2"/>
</dbReference>
<accession>A0AAV4A9R6</accession>
<evidence type="ECO:0000256" key="1">
    <source>
        <dbReference type="SAM" id="Phobius"/>
    </source>
</evidence>
<keyword evidence="1" id="KW-0812">Transmembrane</keyword>
<name>A0AAV4A9R6_9GAST</name>
<evidence type="ECO:0000313" key="4">
    <source>
        <dbReference type="Proteomes" id="UP000735302"/>
    </source>
</evidence>
<evidence type="ECO:0000313" key="3">
    <source>
        <dbReference type="EMBL" id="GFO03204.1"/>
    </source>
</evidence>
<keyword evidence="4" id="KW-1185">Reference proteome</keyword>
<dbReference type="InterPro" id="IPR052514">
    <property type="entry name" value="SAM-dependent_MTase"/>
</dbReference>
<comment type="caution">
    <text evidence="3">The sequence shown here is derived from an EMBL/GenBank/DDBJ whole genome shotgun (WGS) entry which is preliminary data.</text>
</comment>
<proteinExistence type="predicted"/>
<dbReference type="Gene3D" id="3.40.50.150">
    <property type="entry name" value="Vaccinia Virus protein VP39"/>
    <property type="match status" value="2"/>
</dbReference>
<feature type="transmembrane region" description="Helical" evidence="1">
    <location>
        <begin position="21"/>
        <end position="38"/>
    </location>
</feature>